<dbReference type="PROSITE" id="PS51332">
    <property type="entry name" value="B12_BINDING"/>
    <property type="match status" value="1"/>
</dbReference>
<dbReference type="GO" id="GO:0046872">
    <property type="term" value="F:metal ion binding"/>
    <property type="evidence" value="ECO:0007669"/>
    <property type="project" value="UniProtKB-KW"/>
</dbReference>
<dbReference type="GO" id="GO:0005829">
    <property type="term" value="C:cytosol"/>
    <property type="evidence" value="ECO:0007669"/>
    <property type="project" value="TreeGrafter"/>
</dbReference>
<evidence type="ECO:0000259" key="7">
    <source>
        <dbReference type="PROSITE" id="PS51918"/>
    </source>
</evidence>
<evidence type="ECO:0000256" key="1">
    <source>
        <dbReference type="ARBA" id="ARBA00001966"/>
    </source>
</evidence>
<reference evidence="8" key="2">
    <citation type="submission" date="2021-04" db="EMBL/GenBank/DDBJ databases">
        <authorList>
            <person name="Dong X."/>
        </authorList>
    </citation>
    <scope>NUCLEOTIDE SEQUENCE</scope>
    <source>
        <strain evidence="8">ZWT</strain>
    </source>
</reference>
<comment type="cofactor">
    <cofactor evidence="1">
        <name>[4Fe-4S] cluster</name>
        <dbReference type="ChEBI" id="CHEBI:49883"/>
    </cofactor>
</comment>
<dbReference type="InterPro" id="IPR023404">
    <property type="entry name" value="rSAM_horseshoe"/>
</dbReference>
<dbReference type="Pfam" id="PF02310">
    <property type="entry name" value="B12-binding"/>
    <property type="match status" value="1"/>
</dbReference>
<dbReference type="Pfam" id="PF04055">
    <property type="entry name" value="Radical_SAM"/>
    <property type="match status" value="1"/>
</dbReference>
<dbReference type="InterPro" id="IPR025288">
    <property type="entry name" value="DUF4080"/>
</dbReference>
<dbReference type="InterPro" id="IPR036724">
    <property type="entry name" value="Cobalamin-bd_sf"/>
</dbReference>
<dbReference type="GO" id="GO:0003824">
    <property type="term" value="F:catalytic activity"/>
    <property type="evidence" value="ECO:0007669"/>
    <property type="project" value="InterPro"/>
</dbReference>
<dbReference type="CDD" id="cd01335">
    <property type="entry name" value="Radical_SAM"/>
    <property type="match status" value="1"/>
</dbReference>
<dbReference type="CDD" id="cd02068">
    <property type="entry name" value="radical_SAM_B12_BD"/>
    <property type="match status" value="1"/>
</dbReference>
<dbReference type="SMART" id="SM00729">
    <property type="entry name" value="Elp3"/>
    <property type="match status" value="1"/>
</dbReference>
<reference evidence="8" key="1">
    <citation type="journal article" date="2021" name="mSystems">
        <title>Bacteria and Archaea Synergistically Convert Glycine Betaine to Biogenic Methane in the Formosa Cold Seep of the South China Sea.</title>
        <authorList>
            <person name="Li L."/>
            <person name="Zhang W."/>
            <person name="Zhang S."/>
            <person name="Song L."/>
            <person name="Sun Q."/>
            <person name="Zhang H."/>
            <person name="Xiang H."/>
            <person name="Dong X."/>
        </authorList>
    </citation>
    <scope>NUCLEOTIDE SEQUENCE</scope>
    <source>
        <strain evidence="8">ZWT</strain>
    </source>
</reference>
<dbReference type="GO" id="GO:0031419">
    <property type="term" value="F:cobalamin binding"/>
    <property type="evidence" value="ECO:0007669"/>
    <property type="project" value="InterPro"/>
</dbReference>
<keyword evidence="3" id="KW-0479">Metal-binding</keyword>
<dbReference type="EMBL" id="JAGSOJ010000002">
    <property type="protein sequence ID" value="MCM1990615.1"/>
    <property type="molecule type" value="Genomic_DNA"/>
</dbReference>
<evidence type="ECO:0000256" key="5">
    <source>
        <dbReference type="ARBA" id="ARBA00023014"/>
    </source>
</evidence>
<keyword evidence="4" id="KW-0408">Iron</keyword>
<feature type="domain" description="B12-binding" evidence="6">
    <location>
        <begin position="1"/>
        <end position="136"/>
    </location>
</feature>
<accession>A0A9J6P1X1</accession>
<sequence>MKVLLCGINSQYVHSNLAIRYLKAYVKDIIGENLTCDIREFTINERREKILEDIIMEEPDVVVFSTYIWNGEYVREVSRLIKAVDDKIKILYGGPEVSYDSENFFKNNPGEYLIEGEGEETFREFFLHLKGKMKLEDIKGLYHKGNKGEIIYNGPREAMDMNKIVFPYSDDDDLEHKIVYYEASRGCPFNCKYCLSATLKKLRFLNVERVKKELKYLSDKGVHLVKFVDRTFNSDRVFSRELWTYLGEMNTDTKFHFEISADLLRDEDIEILKRSPKDRFQFEVGVQSTDKAVLKNINRMAEFSKIAENVKKVKECGNIMQHLDLIAGLPGEDFETFKKSFNDVYEIRPDEIQLGFLKLIKGSPMRAEAEKWEMKYSPYQPYEILQTKHISYRELLKLKKIEAMVNKYYNSGKFENIIKFFEKKFETPFDFYYELGMFFENRGYFSRNISSKDYYKVFLEFGDNIAEEKMYALKEIVKYDYLLFNKKRYVPEFLNRLNDKKFMNECKEYVKVNYPDIDRNSINIEKYEIDILSFIHNDEVKKKEKYLLYDIGNNEIIDITDGLQKEGII</sequence>
<dbReference type="RefSeq" id="WP_250859688.1">
    <property type="nucleotide sequence ID" value="NZ_JAGSOJ010000002.1"/>
</dbReference>
<keyword evidence="5" id="KW-0411">Iron-sulfur</keyword>
<evidence type="ECO:0000256" key="3">
    <source>
        <dbReference type="ARBA" id="ARBA00022723"/>
    </source>
</evidence>
<dbReference type="InterPro" id="IPR034466">
    <property type="entry name" value="Methyltransferase_Class_B"/>
</dbReference>
<dbReference type="Proteomes" id="UP001056429">
    <property type="component" value="Unassembled WGS sequence"/>
</dbReference>
<dbReference type="InterPro" id="IPR058240">
    <property type="entry name" value="rSAM_sf"/>
</dbReference>
<dbReference type="Gene3D" id="3.80.30.20">
    <property type="entry name" value="tm_1862 like domain"/>
    <property type="match status" value="1"/>
</dbReference>
<dbReference type="PANTHER" id="PTHR43409:SF16">
    <property type="entry name" value="SLR0320 PROTEIN"/>
    <property type="match status" value="1"/>
</dbReference>
<dbReference type="SUPFAM" id="SSF102114">
    <property type="entry name" value="Radical SAM enzymes"/>
    <property type="match status" value="1"/>
</dbReference>
<dbReference type="PROSITE" id="PS51918">
    <property type="entry name" value="RADICAL_SAM"/>
    <property type="match status" value="1"/>
</dbReference>
<dbReference type="SFLD" id="SFLDS00029">
    <property type="entry name" value="Radical_SAM"/>
    <property type="match status" value="1"/>
</dbReference>
<dbReference type="SFLD" id="SFLDG01123">
    <property type="entry name" value="methyltransferase_(Class_B)"/>
    <property type="match status" value="1"/>
</dbReference>
<dbReference type="InterPro" id="IPR006158">
    <property type="entry name" value="Cobalamin-bd"/>
</dbReference>
<keyword evidence="2" id="KW-0949">S-adenosyl-L-methionine</keyword>
<dbReference type="Gene3D" id="3.40.50.280">
    <property type="entry name" value="Cobalamin-binding domain"/>
    <property type="match status" value="1"/>
</dbReference>
<dbReference type="InterPro" id="IPR051198">
    <property type="entry name" value="BchE-like"/>
</dbReference>
<dbReference type="AlphaFoldDB" id="A0A9J6P1X1"/>
<dbReference type="SUPFAM" id="SSF52242">
    <property type="entry name" value="Cobalamin (vitamin B12)-binding domain"/>
    <property type="match status" value="1"/>
</dbReference>
<dbReference type="InterPro" id="IPR006638">
    <property type="entry name" value="Elp3/MiaA/NifB-like_rSAM"/>
</dbReference>
<evidence type="ECO:0000256" key="4">
    <source>
        <dbReference type="ARBA" id="ARBA00023004"/>
    </source>
</evidence>
<evidence type="ECO:0000256" key="2">
    <source>
        <dbReference type="ARBA" id="ARBA00022691"/>
    </source>
</evidence>
<evidence type="ECO:0000259" key="6">
    <source>
        <dbReference type="PROSITE" id="PS51332"/>
    </source>
</evidence>
<protein>
    <submittedName>
        <fullName evidence="8">B12-binding domain-containing radical SAM protein</fullName>
    </submittedName>
</protein>
<dbReference type="PANTHER" id="PTHR43409">
    <property type="entry name" value="ANAEROBIC MAGNESIUM-PROTOPORPHYRIN IX MONOMETHYL ESTER CYCLASE-RELATED"/>
    <property type="match status" value="1"/>
</dbReference>
<keyword evidence="9" id="KW-1185">Reference proteome</keyword>
<evidence type="ECO:0000313" key="8">
    <source>
        <dbReference type="EMBL" id="MCM1990615.1"/>
    </source>
</evidence>
<proteinExistence type="predicted"/>
<dbReference type="InterPro" id="IPR007197">
    <property type="entry name" value="rSAM"/>
</dbReference>
<gene>
    <name evidence="8" type="ORF">KDK92_12855</name>
</gene>
<name>A0A9J6P1X1_9CLOT</name>
<dbReference type="GO" id="GO:0051539">
    <property type="term" value="F:4 iron, 4 sulfur cluster binding"/>
    <property type="evidence" value="ECO:0007669"/>
    <property type="project" value="UniProtKB-KW"/>
</dbReference>
<feature type="domain" description="Radical SAM core" evidence="7">
    <location>
        <begin position="173"/>
        <end position="395"/>
    </location>
</feature>
<dbReference type="SFLD" id="SFLDG01082">
    <property type="entry name" value="B12-binding_domain_containing"/>
    <property type="match status" value="1"/>
</dbReference>
<comment type="caution">
    <text evidence="8">The sequence shown here is derived from an EMBL/GenBank/DDBJ whole genome shotgun (WGS) entry which is preliminary data.</text>
</comment>
<dbReference type="Pfam" id="PF13311">
    <property type="entry name" value="DUF4080"/>
    <property type="match status" value="1"/>
</dbReference>
<evidence type="ECO:0000313" key="9">
    <source>
        <dbReference type="Proteomes" id="UP001056429"/>
    </source>
</evidence>
<organism evidence="8 9">
    <name type="scientific">Oceanirhabdus seepicola</name>
    <dbReference type="NCBI Taxonomy" id="2828781"/>
    <lineage>
        <taxon>Bacteria</taxon>
        <taxon>Bacillati</taxon>
        <taxon>Bacillota</taxon>
        <taxon>Clostridia</taxon>
        <taxon>Eubacteriales</taxon>
        <taxon>Clostridiaceae</taxon>
        <taxon>Oceanirhabdus</taxon>
    </lineage>
</organism>